<dbReference type="Gene3D" id="1.20.1250.20">
    <property type="entry name" value="MFS general substrate transporter like domains"/>
    <property type="match status" value="1"/>
</dbReference>
<evidence type="ECO:0000256" key="2">
    <source>
        <dbReference type="ARBA" id="ARBA00022692"/>
    </source>
</evidence>
<comment type="subcellular location">
    <subcellularLocation>
        <location evidence="1">Membrane</location>
        <topology evidence="1">Multi-pass membrane protein</topology>
    </subcellularLocation>
</comment>
<feature type="transmembrane region" description="Helical" evidence="6">
    <location>
        <begin position="87"/>
        <end position="117"/>
    </location>
</feature>
<accession>A0A5N6KTX1</accession>
<feature type="transmembrane region" description="Helical" evidence="6">
    <location>
        <begin position="300"/>
        <end position="318"/>
    </location>
</feature>
<organism evidence="7 8">
    <name type="scientific">Carpinus fangiana</name>
    <dbReference type="NCBI Taxonomy" id="176857"/>
    <lineage>
        <taxon>Eukaryota</taxon>
        <taxon>Viridiplantae</taxon>
        <taxon>Streptophyta</taxon>
        <taxon>Embryophyta</taxon>
        <taxon>Tracheophyta</taxon>
        <taxon>Spermatophyta</taxon>
        <taxon>Magnoliopsida</taxon>
        <taxon>eudicotyledons</taxon>
        <taxon>Gunneridae</taxon>
        <taxon>Pentapetalae</taxon>
        <taxon>rosids</taxon>
        <taxon>fabids</taxon>
        <taxon>Fagales</taxon>
        <taxon>Betulaceae</taxon>
        <taxon>Carpinus</taxon>
    </lineage>
</organism>
<evidence type="ECO:0000256" key="1">
    <source>
        <dbReference type="ARBA" id="ARBA00004141"/>
    </source>
</evidence>
<keyword evidence="4 6" id="KW-0472">Membrane</keyword>
<evidence type="ECO:0000313" key="8">
    <source>
        <dbReference type="Proteomes" id="UP000327013"/>
    </source>
</evidence>
<dbReference type="EMBL" id="VIBQ01000013">
    <property type="protein sequence ID" value="KAB8345950.1"/>
    <property type="molecule type" value="Genomic_DNA"/>
</dbReference>
<gene>
    <name evidence="7" type="ORF">FH972_023002</name>
</gene>
<evidence type="ECO:0008006" key="9">
    <source>
        <dbReference type="Google" id="ProtNLM"/>
    </source>
</evidence>
<feature type="transmembrane region" description="Helical" evidence="6">
    <location>
        <begin position="264"/>
        <end position="288"/>
    </location>
</feature>
<feature type="region of interest" description="Disordered" evidence="5">
    <location>
        <begin position="1"/>
        <end position="78"/>
    </location>
</feature>
<evidence type="ECO:0000313" key="7">
    <source>
        <dbReference type="EMBL" id="KAB8345950.1"/>
    </source>
</evidence>
<keyword evidence="2 6" id="KW-0812">Transmembrane</keyword>
<dbReference type="Proteomes" id="UP000327013">
    <property type="component" value="Unassembled WGS sequence"/>
</dbReference>
<name>A0A5N6KTX1_9ROSI</name>
<evidence type="ECO:0000256" key="3">
    <source>
        <dbReference type="ARBA" id="ARBA00022989"/>
    </source>
</evidence>
<dbReference type="OrthoDB" id="6770063at2759"/>
<feature type="transmembrane region" description="Helical" evidence="6">
    <location>
        <begin position="179"/>
        <end position="198"/>
    </location>
</feature>
<dbReference type="GO" id="GO:0022857">
    <property type="term" value="F:transmembrane transporter activity"/>
    <property type="evidence" value="ECO:0007669"/>
    <property type="project" value="TreeGrafter"/>
</dbReference>
<evidence type="ECO:0000256" key="5">
    <source>
        <dbReference type="SAM" id="MobiDB-lite"/>
    </source>
</evidence>
<keyword evidence="3 6" id="KW-1133">Transmembrane helix</keyword>
<comment type="caution">
    <text evidence="7">The sequence shown here is derived from an EMBL/GenBank/DDBJ whole genome shotgun (WGS) entry which is preliminary data.</text>
</comment>
<feature type="transmembrane region" description="Helical" evidence="6">
    <location>
        <begin position="204"/>
        <end position="224"/>
    </location>
</feature>
<dbReference type="PANTHER" id="PTHR23502:SF60">
    <property type="entry name" value="MAJOR FACILITATOR SUPERFAMILY (MFS) PROFILE DOMAIN-CONTAINING PROTEIN-RELATED"/>
    <property type="match status" value="1"/>
</dbReference>
<dbReference type="GO" id="GO:0005886">
    <property type="term" value="C:plasma membrane"/>
    <property type="evidence" value="ECO:0007669"/>
    <property type="project" value="TreeGrafter"/>
</dbReference>
<sequence length="332" mass="36271">MSNSNQASLVTSASVNGSGLSEKRDCSAMPVDRGLNLGTLPSDAPQNNDLEQVTKEESPTDPNLVSWDGPDDPENPKNWPMRRKWTAALIVSAFTLISPVLALYMAFLYGICYLVLATFPTLWTSPLYYNMNIGVGSLNYIALALGFFLGAQITAPLSDSIYRKLKTRNNGVDQPEFRCPVMLPGGIMVPIGLLWYGWSAEMRVHWIMPDIGTVIFSAGIIVGYQSIQTYIVDSYTRFAASGSKSPLRSVIFLLMKAKMLIKSLPVAAAMVLRSLAGFAFPLFAPYMYKTLGYGWGNSTLAFIAIVIGIPAPILLWKFGPLLRSKSRFAAGA</sequence>
<feature type="compositionally biased region" description="Polar residues" evidence="5">
    <location>
        <begin position="1"/>
        <end position="19"/>
    </location>
</feature>
<dbReference type="AlphaFoldDB" id="A0A5N6KTX1"/>
<reference evidence="7 8" key="1">
    <citation type="submission" date="2019-06" db="EMBL/GenBank/DDBJ databases">
        <title>A chromosomal-level reference genome of Carpinus fangiana (Coryloideae, Betulaceae).</title>
        <authorList>
            <person name="Yang X."/>
            <person name="Wang Z."/>
            <person name="Zhang L."/>
            <person name="Hao G."/>
            <person name="Liu J."/>
            <person name="Yang Y."/>
        </authorList>
    </citation>
    <scope>NUCLEOTIDE SEQUENCE [LARGE SCALE GENOMIC DNA]</scope>
    <source>
        <strain evidence="7">Cfa_2016G</strain>
        <tissue evidence="7">Leaf</tissue>
    </source>
</reference>
<protein>
    <recommendedName>
        <fullName evidence="9">Major facilitator superfamily (MFS) profile domain-containing protein</fullName>
    </recommendedName>
</protein>
<dbReference type="SUPFAM" id="SSF103473">
    <property type="entry name" value="MFS general substrate transporter"/>
    <property type="match status" value="1"/>
</dbReference>
<dbReference type="PANTHER" id="PTHR23502">
    <property type="entry name" value="MAJOR FACILITATOR SUPERFAMILY"/>
    <property type="match status" value="1"/>
</dbReference>
<feature type="transmembrane region" description="Helical" evidence="6">
    <location>
        <begin position="137"/>
        <end position="158"/>
    </location>
</feature>
<dbReference type="InterPro" id="IPR036259">
    <property type="entry name" value="MFS_trans_sf"/>
</dbReference>
<keyword evidence="8" id="KW-1185">Reference proteome</keyword>
<evidence type="ECO:0000256" key="4">
    <source>
        <dbReference type="ARBA" id="ARBA00023136"/>
    </source>
</evidence>
<proteinExistence type="predicted"/>
<evidence type="ECO:0000256" key="6">
    <source>
        <dbReference type="SAM" id="Phobius"/>
    </source>
</evidence>